<dbReference type="EMBL" id="QKWP01000547">
    <property type="protein sequence ID" value="RIB18292.1"/>
    <property type="molecule type" value="Genomic_DNA"/>
</dbReference>
<evidence type="ECO:0000313" key="2">
    <source>
        <dbReference type="EMBL" id="RIB18292.1"/>
    </source>
</evidence>
<keyword evidence="3" id="KW-1185">Reference proteome</keyword>
<feature type="non-terminal residue" evidence="2">
    <location>
        <position position="1"/>
    </location>
</feature>
<gene>
    <name evidence="2" type="ORF">C2G38_2086072</name>
</gene>
<protein>
    <submittedName>
        <fullName evidence="2">Uncharacterized protein</fullName>
    </submittedName>
</protein>
<reference evidence="2 3" key="1">
    <citation type="submission" date="2018-06" db="EMBL/GenBank/DDBJ databases">
        <title>Comparative genomics reveals the genomic features of Rhizophagus irregularis, R. cerebriforme, R. diaphanum and Gigaspora rosea, and their symbiotic lifestyle signature.</title>
        <authorList>
            <person name="Morin E."/>
            <person name="San Clemente H."/>
            <person name="Chen E.C.H."/>
            <person name="De La Providencia I."/>
            <person name="Hainaut M."/>
            <person name="Kuo A."/>
            <person name="Kohler A."/>
            <person name="Murat C."/>
            <person name="Tang N."/>
            <person name="Roy S."/>
            <person name="Loubradou J."/>
            <person name="Henrissat B."/>
            <person name="Grigoriev I.V."/>
            <person name="Corradi N."/>
            <person name="Roux C."/>
            <person name="Martin F.M."/>
        </authorList>
    </citation>
    <scope>NUCLEOTIDE SEQUENCE [LARGE SCALE GENOMIC DNA]</scope>
    <source>
        <strain evidence="2 3">DAOM 194757</strain>
    </source>
</reference>
<evidence type="ECO:0000256" key="1">
    <source>
        <dbReference type="SAM" id="MobiDB-lite"/>
    </source>
</evidence>
<organism evidence="2 3">
    <name type="scientific">Gigaspora rosea</name>
    <dbReference type="NCBI Taxonomy" id="44941"/>
    <lineage>
        <taxon>Eukaryota</taxon>
        <taxon>Fungi</taxon>
        <taxon>Fungi incertae sedis</taxon>
        <taxon>Mucoromycota</taxon>
        <taxon>Glomeromycotina</taxon>
        <taxon>Glomeromycetes</taxon>
        <taxon>Diversisporales</taxon>
        <taxon>Gigasporaceae</taxon>
        <taxon>Gigaspora</taxon>
    </lineage>
</organism>
<feature type="region of interest" description="Disordered" evidence="1">
    <location>
        <begin position="272"/>
        <end position="315"/>
    </location>
</feature>
<proteinExistence type="predicted"/>
<evidence type="ECO:0000313" key="3">
    <source>
        <dbReference type="Proteomes" id="UP000266673"/>
    </source>
</evidence>
<name>A0A397V891_9GLOM</name>
<accession>A0A397V891</accession>
<feature type="region of interest" description="Disordered" evidence="1">
    <location>
        <begin position="218"/>
        <end position="249"/>
    </location>
</feature>
<dbReference type="Proteomes" id="UP000266673">
    <property type="component" value="Unassembled WGS sequence"/>
</dbReference>
<sequence>TKDNFSSLTQGIAKYQTKENEFKIVHCKYFYPYDRPYTEFSVGDIVMFAGKFIVENLEQYITVSSACVIAAGDPEQVFEANEIPLSTPHCMIPIQVICYPKELGDSTYFDAMCCQYNSITSSKNVHMKLRLFYPTNSPRFTYLLANNSIKMTRLFIVSGFIRCVTSEFTIIEVTDVDFMPTNVGLVQNTQESSSSSSSNNRSVIDLIADDVDFAATTSLTSKRPRGMTSKSSKQGTNPPPIINEPVTPIPTSTPINIALVCLEPIVMNDTQDRRSRVEDAPDDDDEDNLEFLLQQEAEEVHKKTRSGRTSKKTKK</sequence>
<feature type="compositionally biased region" description="Acidic residues" evidence="1">
    <location>
        <begin position="280"/>
        <end position="289"/>
    </location>
</feature>
<dbReference type="OrthoDB" id="2439074at2759"/>
<comment type="caution">
    <text evidence="2">The sequence shown here is derived from an EMBL/GenBank/DDBJ whole genome shotgun (WGS) entry which is preliminary data.</text>
</comment>
<feature type="compositionally biased region" description="Basic residues" evidence="1">
    <location>
        <begin position="302"/>
        <end position="315"/>
    </location>
</feature>
<dbReference type="AlphaFoldDB" id="A0A397V891"/>